<feature type="domain" description="RING-type" evidence="3">
    <location>
        <begin position="155"/>
        <end position="214"/>
    </location>
</feature>
<keyword evidence="1" id="KW-0862">Zinc</keyword>
<evidence type="ECO:0000256" key="2">
    <source>
        <dbReference type="SAM" id="SignalP"/>
    </source>
</evidence>
<evidence type="ECO:0000313" key="5">
    <source>
        <dbReference type="Proteomes" id="UP000235388"/>
    </source>
</evidence>
<sequence>MNVIIVFWSILIGRLIGPNAVVSAMEAAQARCLANEGDDAPQMHTLRGWSTWYKPPAFAEWGDAPQEYAGSRKPSAVTAVFACMPQEDVPAKLQSHYVDNSEWKSLTLNEVSSALGGRPQHPDGSSGGAKSFMGIPFRTALPPVKFRVMASQDTCSICKRKFASPTMKNQKDPKFELVSCIKACGHHYHPECIDPLFAQVSKQKKLFSAVCPDCPNPTKASKKNQ</sequence>
<dbReference type="PROSITE" id="PS50089">
    <property type="entry name" value="ZF_RING_2"/>
    <property type="match status" value="1"/>
</dbReference>
<accession>A0A2N5SJK7</accession>
<dbReference type="SUPFAM" id="SSF57850">
    <property type="entry name" value="RING/U-box"/>
    <property type="match status" value="1"/>
</dbReference>
<keyword evidence="2" id="KW-0732">Signal</keyword>
<dbReference type="InterPro" id="IPR001841">
    <property type="entry name" value="Znf_RING"/>
</dbReference>
<evidence type="ECO:0000313" key="4">
    <source>
        <dbReference type="EMBL" id="PLW13394.1"/>
    </source>
</evidence>
<keyword evidence="1" id="KW-0863">Zinc-finger</keyword>
<protein>
    <recommendedName>
        <fullName evidence="3">RING-type domain-containing protein</fullName>
    </recommendedName>
</protein>
<evidence type="ECO:0000256" key="1">
    <source>
        <dbReference type="PROSITE-ProRule" id="PRU00175"/>
    </source>
</evidence>
<dbReference type="GO" id="GO:0008270">
    <property type="term" value="F:zinc ion binding"/>
    <property type="evidence" value="ECO:0007669"/>
    <property type="project" value="UniProtKB-KW"/>
</dbReference>
<dbReference type="AlphaFoldDB" id="A0A2N5SJK7"/>
<comment type="caution">
    <text evidence="4">The sequence shown here is derived from an EMBL/GenBank/DDBJ whole genome shotgun (WGS) entry which is preliminary data.</text>
</comment>
<dbReference type="InterPro" id="IPR013083">
    <property type="entry name" value="Znf_RING/FYVE/PHD"/>
</dbReference>
<dbReference type="EMBL" id="PGCJ01000951">
    <property type="protein sequence ID" value="PLW13394.1"/>
    <property type="molecule type" value="Genomic_DNA"/>
</dbReference>
<gene>
    <name evidence="4" type="ORF">PCANC_24998</name>
</gene>
<evidence type="ECO:0000259" key="3">
    <source>
        <dbReference type="PROSITE" id="PS50089"/>
    </source>
</evidence>
<organism evidence="4 5">
    <name type="scientific">Puccinia coronata f. sp. avenae</name>
    <dbReference type="NCBI Taxonomy" id="200324"/>
    <lineage>
        <taxon>Eukaryota</taxon>
        <taxon>Fungi</taxon>
        <taxon>Dikarya</taxon>
        <taxon>Basidiomycota</taxon>
        <taxon>Pucciniomycotina</taxon>
        <taxon>Pucciniomycetes</taxon>
        <taxon>Pucciniales</taxon>
        <taxon>Pucciniaceae</taxon>
        <taxon>Puccinia</taxon>
    </lineage>
</organism>
<keyword evidence="5" id="KW-1185">Reference proteome</keyword>
<dbReference type="Proteomes" id="UP000235388">
    <property type="component" value="Unassembled WGS sequence"/>
</dbReference>
<dbReference type="Gene3D" id="3.30.40.10">
    <property type="entry name" value="Zinc/RING finger domain, C3HC4 (zinc finger)"/>
    <property type="match status" value="1"/>
</dbReference>
<keyword evidence="1" id="KW-0479">Metal-binding</keyword>
<reference evidence="4 5" key="1">
    <citation type="submission" date="2017-11" db="EMBL/GenBank/DDBJ databases">
        <title>De novo assembly and phasing of dikaryotic genomes from two isolates of Puccinia coronata f. sp. avenae, the causal agent of oat crown rust.</title>
        <authorList>
            <person name="Miller M.E."/>
            <person name="Zhang Y."/>
            <person name="Omidvar V."/>
            <person name="Sperschneider J."/>
            <person name="Schwessinger B."/>
            <person name="Raley C."/>
            <person name="Palmer J.M."/>
            <person name="Garnica D."/>
            <person name="Upadhyaya N."/>
            <person name="Rathjen J."/>
            <person name="Taylor J.M."/>
            <person name="Park R.F."/>
            <person name="Dodds P.N."/>
            <person name="Hirsch C.D."/>
            <person name="Kianian S.F."/>
            <person name="Figueroa M."/>
        </authorList>
    </citation>
    <scope>NUCLEOTIDE SEQUENCE [LARGE SCALE GENOMIC DNA]</scope>
    <source>
        <strain evidence="4">12NC29</strain>
    </source>
</reference>
<feature type="signal peptide" evidence="2">
    <location>
        <begin position="1"/>
        <end position="24"/>
    </location>
</feature>
<proteinExistence type="predicted"/>
<feature type="chain" id="PRO_5014775638" description="RING-type domain-containing protein" evidence="2">
    <location>
        <begin position="25"/>
        <end position="225"/>
    </location>
</feature>
<name>A0A2N5SJK7_9BASI</name>
<dbReference type="OrthoDB" id="2518733at2759"/>